<evidence type="ECO:0000256" key="5">
    <source>
        <dbReference type="SAM" id="SignalP"/>
    </source>
</evidence>
<dbReference type="InterPro" id="IPR001638">
    <property type="entry name" value="Solute-binding_3/MltF_N"/>
</dbReference>
<comment type="similarity">
    <text evidence="2 4">Belongs to the bacterial solute-binding protein 3 family.</text>
</comment>
<dbReference type="EMBL" id="CP053923">
    <property type="protein sequence ID" value="QNT69000.1"/>
    <property type="molecule type" value="Genomic_DNA"/>
</dbReference>
<evidence type="ECO:0000256" key="3">
    <source>
        <dbReference type="ARBA" id="ARBA00022729"/>
    </source>
</evidence>
<proteinExistence type="inferred from homology"/>
<keyword evidence="3 5" id="KW-0732">Signal</keyword>
<dbReference type="KEGG" id="dvn:HQ394_06100"/>
<dbReference type="AlphaFoldDB" id="A0A7H1MZW4"/>
<dbReference type="Proteomes" id="UP000516369">
    <property type="component" value="Chromosome"/>
</dbReference>
<sequence length="276" mass="29343">MRFSLPVAFAALLLFSAATAVAGTPQDTVMQAATARNAFKAAVVPDQLPLATVDADGKMHGFDIDVAEALAKRLGLPVQFVTPGWSNILAGESAKPWDFAVASITPTPRREKHLSFPALYRMDAAVVVVRSGETKFERPQDVSGKTIAVKAKTTFERYLRKDLNLDEGGADIAYVIENAKVTPVASNGDALKALVNKKADAALTTLPSAEAAKKDGMPIRVLGGFLYFEPVAVATHKGDAEFDQKVADAVESLRQDGTLSALSTKWFGIDLGSVIP</sequence>
<feature type="domain" description="Solute-binding protein family 3/N-terminal" evidence="6">
    <location>
        <begin position="38"/>
        <end position="270"/>
    </location>
</feature>
<evidence type="ECO:0000256" key="4">
    <source>
        <dbReference type="RuleBase" id="RU003744"/>
    </source>
</evidence>
<evidence type="ECO:0000313" key="8">
    <source>
        <dbReference type="Proteomes" id="UP000516369"/>
    </source>
</evidence>
<evidence type="ECO:0000256" key="1">
    <source>
        <dbReference type="ARBA" id="ARBA00004196"/>
    </source>
</evidence>
<protein>
    <submittedName>
        <fullName evidence="7">Transporter substrate-binding domain-containing protein</fullName>
    </submittedName>
</protein>
<evidence type="ECO:0000259" key="6">
    <source>
        <dbReference type="SMART" id="SM00062"/>
    </source>
</evidence>
<keyword evidence="8" id="KW-1185">Reference proteome</keyword>
<feature type="signal peptide" evidence="5">
    <location>
        <begin position="1"/>
        <end position="22"/>
    </location>
</feature>
<dbReference type="GO" id="GO:0030313">
    <property type="term" value="C:cell envelope"/>
    <property type="evidence" value="ECO:0007669"/>
    <property type="project" value="UniProtKB-SubCell"/>
</dbReference>
<evidence type="ECO:0000313" key="7">
    <source>
        <dbReference type="EMBL" id="QNT69000.1"/>
    </source>
</evidence>
<dbReference type="PANTHER" id="PTHR35936:SF19">
    <property type="entry name" value="AMINO-ACID-BINDING PROTEIN YXEM-RELATED"/>
    <property type="match status" value="1"/>
</dbReference>
<dbReference type="PANTHER" id="PTHR35936">
    <property type="entry name" value="MEMBRANE-BOUND LYTIC MUREIN TRANSGLYCOSYLASE F"/>
    <property type="match status" value="1"/>
</dbReference>
<dbReference type="PROSITE" id="PS01039">
    <property type="entry name" value="SBP_BACTERIAL_3"/>
    <property type="match status" value="1"/>
</dbReference>
<comment type="subcellular location">
    <subcellularLocation>
        <location evidence="1">Cell envelope</location>
    </subcellularLocation>
</comment>
<dbReference type="SUPFAM" id="SSF53850">
    <property type="entry name" value="Periplasmic binding protein-like II"/>
    <property type="match status" value="1"/>
</dbReference>
<evidence type="ECO:0000256" key="2">
    <source>
        <dbReference type="ARBA" id="ARBA00010333"/>
    </source>
</evidence>
<accession>A0A7H1MZW4</accession>
<dbReference type="InterPro" id="IPR018313">
    <property type="entry name" value="SBP_3_CS"/>
</dbReference>
<reference evidence="7 8" key="1">
    <citation type="submission" date="2020-05" db="EMBL/GenBank/DDBJ databases">
        <title>Complete closed genome sequence of Defluviicoccus vanus.</title>
        <authorList>
            <person name="Bessarab I."/>
            <person name="Arumugam K."/>
            <person name="Maszenan A.M."/>
            <person name="Seviour R.J."/>
            <person name="Williams R.B."/>
        </authorList>
    </citation>
    <scope>NUCLEOTIDE SEQUENCE [LARGE SCALE GENOMIC DNA]</scope>
    <source>
        <strain evidence="7 8">Ben 114</strain>
    </source>
</reference>
<dbReference type="Pfam" id="PF00497">
    <property type="entry name" value="SBP_bac_3"/>
    <property type="match status" value="1"/>
</dbReference>
<dbReference type="SMART" id="SM00062">
    <property type="entry name" value="PBPb"/>
    <property type="match status" value="1"/>
</dbReference>
<feature type="chain" id="PRO_5028926348" evidence="5">
    <location>
        <begin position="23"/>
        <end position="276"/>
    </location>
</feature>
<organism evidence="7 8">
    <name type="scientific">Defluviicoccus vanus</name>
    <dbReference type="NCBI Taxonomy" id="111831"/>
    <lineage>
        <taxon>Bacteria</taxon>
        <taxon>Pseudomonadati</taxon>
        <taxon>Pseudomonadota</taxon>
        <taxon>Alphaproteobacteria</taxon>
        <taxon>Rhodospirillales</taxon>
        <taxon>Rhodospirillaceae</taxon>
        <taxon>Defluviicoccus</taxon>
    </lineage>
</organism>
<dbReference type="RefSeq" id="WP_190262512.1">
    <property type="nucleotide sequence ID" value="NZ_CP053923.1"/>
</dbReference>
<gene>
    <name evidence="7" type="ORF">HQ394_06100</name>
</gene>
<dbReference type="Gene3D" id="3.40.190.10">
    <property type="entry name" value="Periplasmic binding protein-like II"/>
    <property type="match status" value="2"/>
</dbReference>
<name>A0A7H1MZW4_9PROT</name>